<dbReference type="PANTHER" id="PTHR30055">
    <property type="entry name" value="HTH-TYPE TRANSCRIPTIONAL REGULATOR RUTR"/>
    <property type="match status" value="1"/>
</dbReference>
<evidence type="ECO:0000259" key="7">
    <source>
        <dbReference type="PROSITE" id="PS50977"/>
    </source>
</evidence>
<evidence type="ECO:0000256" key="2">
    <source>
        <dbReference type="ARBA" id="ARBA00023015"/>
    </source>
</evidence>
<dbReference type="Gene3D" id="1.10.357.10">
    <property type="entry name" value="Tetracycline Repressor, domain 2"/>
    <property type="match status" value="1"/>
</dbReference>
<proteinExistence type="predicted"/>
<evidence type="ECO:0000256" key="5">
    <source>
        <dbReference type="PROSITE-ProRule" id="PRU00335"/>
    </source>
</evidence>
<evidence type="ECO:0000313" key="9">
    <source>
        <dbReference type="Proteomes" id="UP001597492"/>
    </source>
</evidence>
<dbReference type="Pfam" id="PF02909">
    <property type="entry name" value="TetR_C_1"/>
    <property type="match status" value="1"/>
</dbReference>
<name>A0ABW5UYR4_9MICO</name>
<feature type="DNA-binding region" description="H-T-H motif" evidence="5">
    <location>
        <begin position="45"/>
        <end position="64"/>
    </location>
</feature>
<keyword evidence="4" id="KW-0804">Transcription</keyword>
<dbReference type="InterPro" id="IPR050109">
    <property type="entry name" value="HTH-type_TetR-like_transc_reg"/>
</dbReference>
<dbReference type="InterPro" id="IPR003012">
    <property type="entry name" value="Tet_transcr_reg_TetR"/>
</dbReference>
<keyword evidence="2" id="KW-0805">Transcription regulation</keyword>
<dbReference type="InterPro" id="IPR004111">
    <property type="entry name" value="Repressor_TetR_C"/>
</dbReference>
<evidence type="ECO:0000256" key="4">
    <source>
        <dbReference type="ARBA" id="ARBA00023163"/>
    </source>
</evidence>
<dbReference type="Proteomes" id="UP001597492">
    <property type="component" value="Unassembled WGS sequence"/>
</dbReference>
<keyword evidence="1" id="KW-0678">Repressor</keyword>
<dbReference type="PANTHER" id="PTHR30055:SF234">
    <property type="entry name" value="HTH-TYPE TRANSCRIPTIONAL REGULATOR BETI"/>
    <property type="match status" value="1"/>
</dbReference>
<evidence type="ECO:0000256" key="6">
    <source>
        <dbReference type="SAM" id="MobiDB-lite"/>
    </source>
</evidence>
<dbReference type="PRINTS" id="PR00400">
    <property type="entry name" value="TETREPRESSOR"/>
</dbReference>
<accession>A0ABW5UYR4</accession>
<dbReference type="InterPro" id="IPR009057">
    <property type="entry name" value="Homeodomain-like_sf"/>
</dbReference>
<dbReference type="InterPro" id="IPR036271">
    <property type="entry name" value="Tet_transcr_reg_TetR-rel_C_sf"/>
</dbReference>
<protein>
    <submittedName>
        <fullName evidence="8">TetR family transcriptional regulator</fullName>
    </submittedName>
</protein>
<feature type="region of interest" description="Disordered" evidence="6">
    <location>
        <begin position="1"/>
        <end position="21"/>
    </location>
</feature>
<feature type="domain" description="HTH tetR-type" evidence="7">
    <location>
        <begin position="22"/>
        <end position="82"/>
    </location>
</feature>
<dbReference type="RefSeq" id="WP_019617571.1">
    <property type="nucleotide sequence ID" value="NZ_JBHUNE010000008.1"/>
</dbReference>
<dbReference type="PRINTS" id="PR00455">
    <property type="entry name" value="HTHTETR"/>
</dbReference>
<dbReference type="InterPro" id="IPR001647">
    <property type="entry name" value="HTH_TetR"/>
</dbReference>
<dbReference type="SUPFAM" id="SSF46689">
    <property type="entry name" value="Homeodomain-like"/>
    <property type="match status" value="1"/>
</dbReference>
<evidence type="ECO:0000313" key="8">
    <source>
        <dbReference type="EMBL" id="MFD2758847.1"/>
    </source>
</evidence>
<dbReference type="SUPFAM" id="SSF48498">
    <property type="entry name" value="Tetracyclin repressor-like, C-terminal domain"/>
    <property type="match status" value="1"/>
</dbReference>
<organism evidence="8 9">
    <name type="scientific">Gulosibacter faecalis</name>
    <dbReference type="NCBI Taxonomy" id="272240"/>
    <lineage>
        <taxon>Bacteria</taxon>
        <taxon>Bacillati</taxon>
        <taxon>Actinomycetota</taxon>
        <taxon>Actinomycetes</taxon>
        <taxon>Micrococcales</taxon>
        <taxon>Microbacteriaceae</taxon>
        <taxon>Gulosibacter</taxon>
    </lineage>
</organism>
<evidence type="ECO:0000256" key="3">
    <source>
        <dbReference type="ARBA" id="ARBA00023125"/>
    </source>
</evidence>
<dbReference type="EMBL" id="JBHUNE010000008">
    <property type="protein sequence ID" value="MFD2758847.1"/>
    <property type="molecule type" value="Genomic_DNA"/>
</dbReference>
<dbReference type="Gene3D" id="1.10.10.60">
    <property type="entry name" value="Homeodomain-like"/>
    <property type="match status" value="1"/>
</dbReference>
<reference evidence="9" key="1">
    <citation type="journal article" date="2019" name="Int. J. Syst. Evol. Microbiol.">
        <title>The Global Catalogue of Microorganisms (GCM) 10K type strain sequencing project: providing services to taxonomists for standard genome sequencing and annotation.</title>
        <authorList>
            <consortium name="The Broad Institute Genomics Platform"/>
            <consortium name="The Broad Institute Genome Sequencing Center for Infectious Disease"/>
            <person name="Wu L."/>
            <person name="Ma J."/>
        </authorList>
    </citation>
    <scope>NUCLEOTIDE SEQUENCE [LARGE SCALE GENOMIC DNA]</scope>
    <source>
        <strain evidence="9">TISTR 1514</strain>
    </source>
</reference>
<keyword evidence="3 5" id="KW-0238">DNA-binding</keyword>
<gene>
    <name evidence="8" type="ORF">ACFSW7_10710</name>
</gene>
<keyword evidence="9" id="KW-1185">Reference proteome</keyword>
<feature type="compositionally biased region" description="Polar residues" evidence="6">
    <location>
        <begin position="1"/>
        <end position="15"/>
    </location>
</feature>
<sequence>MPAAPNAQSRNTTSPAHAAKGRYGGDDVVRAAMGMLARGGLPAFSMRALARELDVQPSALYWHFADKQTLLAAIADEIIEAAEPSGSEATPSEIATGLREVLLAHQDGAEIVMSSIALGLGAAAAHERFVVAFEDAGLERGVAAAAATTSLHYVLGEVMHEQQRAQAVASGVPVHAHPVDAGATAFERGYSALLRGLGE</sequence>
<dbReference type="PROSITE" id="PS50977">
    <property type="entry name" value="HTH_TETR_2"/>
    <property type="match status" value="1"/>
</dbReference>
<dbReference type="Pfam" id="PF00440">
    <property type="entry name" value="TetR_N"/>
    <property type="match status" value="1"/>
</dbReference>
<comment type="caution">
    <text evidence="8">The sequence shown here is derived from an EMBL/GenBank/DDBJ whole genome shotgun (WGS) entry which is preliminary data.</text>
</comment>
<evidence type="ECO:0000256" key="1">
    <source>
        <dbReference type="ARBA" id="ARBA00022491"/>
    </source>
</evidence>